<evidence type="ECO:0000256" key="1">
    <source>
        <dbReference type="SAM" id="MobiDB-lite"/>
    </source>
</evidence>
<gene>
    <name evidence="2" type="ORF">SLS59_008205</name>
</gene>
<feature type="region of interest" description="Disordered" evidence="1">
    <location>
        <begin position="1"/>
        <end position="66"/>
    </location>
</feature>
<accession>A0ABR3QTT6</accession>
<dbReference type="EMBL" id="JAKIXB020000031">
    <property type="protein sequence ID" value="KAL1595567.1"/>
    <property type="molecule type" value="Genomic_DNA"/>
</dbReference>
<reference evidence="2 3" key="1">
    <citation type="submission" date="2024-02" db="EMBL/GenBank/DDBJ databases">
        <title>De novo assembly and annotation of 12 fungi associated with fruit tree decline syndrome in Ontario, Canada.</title>
        <authorList>
            <person name="Sulman M."/>
            <person name="Ellouze W."/>
            <person name="Ilyukhin E."/>
        </authorList>
    </citation>
    <scope>NUCLEOTIDE SEQUENCE [LARGE SCALE GENOMIC DNA]</scope>
    <source>
        <strain evidence="2 3">M97-236</strain>
    </source>
</reference>
<name>A0ABR3QTT6_9PLEO</name>
<evidence type="ECO:0000313" key="2">
    <source>
        <dbReference type="EMBL" id="KAL1595567.1"/>
    </source>
</evidence>
<sequence>MSTARQQSHVKHVTPLKGSELGPTLDDRHRTFRRRKDGKKELPLPPLLDPVVLGKRSRHEQKKEKPKFADFTPFQRKLWENAFTHALASPVRECRATQVYAPSALLTTLHTRPHPTTGDPWLLPVALTTDKTQLGAPLRFLGRRLIAQQLGKKKAWEKAYERAPRMTGAFSSAELSKMVWREDMPDLILSLLRKRVVDRLSWNFSFRGRLIPVASPHSSHISDLDDVSTVLVFGSLRTRADDLQDRADAITAELEKWASYFEQSFGKHFDPHNEPGVTHRAPAWYTAPVLPHLQPRVQFPALEFQTTVWRGKRVAVYSLTDLLGEEKARELIEGEGSKYKSQKCVVMKRARHNVPVEILLMQLQAYIARPGM</sequence>
<comment type="caution">
    <text evidence="2">The sequence shown here is derived from an EMBL/GenBank/DDBJ whole genome shotgun (WGS) entry which is preliminary data.</text>
</comment>
<dbReference type="Proteomes" id="UP001521222">
    <property type="component" value="Unassembled WGS sequence"/>
</dbReference>
<keyword evidence="3" id="KW-1185">Reference proteome</keyword>
<organism evidence="2 3">
    <name type="scientific">Nothophoma quercina</name>
    <dbReference type="NCBI Taxonomy" id="749835"/>
    <lineage>
        <taxon>Eukaryota</taxon>
        <taxon>Fungi</taxon>
        <taxon>Dikarya</taxon>
        <taxon>Ascomycota</taxon>
        <taxon>Pezizomycotina</taxon>
        <taxon>Dothideomycetes</taxon>
        <taxon>Pleosporomycetidae</taxon>
        <taxon>Pleosporales</taxon>
        <taxon>Pleosporineae</taxon>
        <taxon>Didymellaceae</taxon>
        <taxon>Nothophoma</taxon>
    </lineage>
</organism>
<proteinExistence type="predicted"/>
<evidence type="ECO:0000313" key="3">
    <source>
        <dbReference type="Proteomes" id="UP001521222"/>
    </source>
</evidence>
<protein>
    <submittedName>
        <fullName evidence="2">Uncharacterized protein</fullName>
    </submittedName>
</protein>